<dbReference type="RefSeq" id="XP_001874541.1">
    <property type="nucleotide sequence ID" value="XM_001874506.1"/>
</dbReference>
<reference evidence="3 4" key="1">
    <citation type="journal article" date="2008" name="Nature">
        <title>The genome of Laccaria bicolor provides insights into mycorrhizal symbiosis.</title>
        <authorList>
            <person name="Martin F."/>
            <person name="Aerts A."/>
            <person name="Ahren D."/>
            <person name="Brun A."/>
            <person name="Danchin E.G.J."/>
            <person name="Duchaussoy F."/>
            <person name="Gibon J."/>
            <person name="Kohler A."/>
            <person name="Lindquist E."/>
            <person name="Pereda V."/>
            <person name="Salamov A."/>
            <person name="Shapiro H.J."/>
            <person name="Wuyts J."/>
            <person name="Blaudez D."/>
            <person name="Buee M."/>
            <person name="Brokstein P."/>
            <person name="Canbaeck B."/>
            <person name="Cohen D."/>
            <person name="Courty P.E."/>
            <person name="Coutinho P.M."/>
            <person name="Delaruelle C."/>
            <person name="Detter J.C."/>
            <person name="Deveau A."/>
            <person name="DiFazio S."/>
            <person name="Duplessis S."/>
            <person name="Fraissinet-Tachet L."/>
            <person name="Lucic E."/>
            <person name="Frey-Klett P."/>
            <person name="Fourrey C."/>
            <person name="Feussner I."/>
            <person name="Gay G."/>
            <person name="Grimwood J."/>
            <person name="Hoegger P.J."/>
            <person name="Jain P."/>
            <person name="Kilaru S."/>
            <person name="Labbe J."/>
            <person name="Lin Y.C."/>
            <person name="Legue V."/>
            <person name="Le Tacon F."/>
            <person name="Marmeisse R."/>
            <person name="Melayah D."/>
            <person name="Montanini B."/>
            <person name="Muratet M."/>
            <person name="Nehls U."/>
            <person name="Niculita-Hirzel H."/>
            <person name="Oudot-Le Secq M.P."/>
            <person name="Peter M."/>
            <person name="Quesneville H."/>
            <person name="Rajashekar B."/>
            <person name="Reich M."/>
            <person name="Rouhier N."/>
            <person name="Schmutz J."/>
            <person name="Yin T."/>
            <person name="Chalot M."/>
            <person name="Henrissat B."/>
            <person name="Kuees U."/>
            <person name="Lucas S."/>
            <person name="Van de Peer Y."/>
            <person name="Podila G.K."/>
            <person name="Polle A."/>
            <person name="Pukkila P.J."/>
            <person name="Richardson P.M."/>
            <person name="Rouze P."/>
            <person name="Sanders I.R."/>
            <person name="Stajich J.E."/>
            <person name="Tunlid A."/>
            <person name="Tuskan G."/>
            <person name="Grigoriev I.V."/>
        </authorList>
    </citation>
    <scope>NUCLEOTIDE SEQUENCE [LARGE SCALE GENOMIC DNA]</scope>
    <source>
        <strain evidence="4">S238N-H82 / ATCC MYA-4686</strain>
    </source>
</reference>
<proteinExistence type="predicted"/>
<dbReference type="KEGG" id="lbc:LACBIDRAFT_305283"/>
<keyword evidence="2" id="KW-0812">Transmembrane</keyword>
<dbReference type="EMBL" id="DS547092">
    <property type="protein sequence ID" value="EDR13982.1"/>
    <property type="molecule type" value="Genomic_DNA"/>
</dbReference>
<name>B0CTV8_LACBS</name>
<dbReference type="InParanoid" id="B0CTV8"/>
<keyword evidence="2" id="KW-0472">Membrane</keyword>
<evidence type="ECO:0000313" key="3">
    <source>
        <dbReference type="EMBL" id="EDR13982.1"/>
    </source>
</evidence>
<feature type="region of interest" description="Disordered" evidence="1">
    <location>
        <begin position="1"/>
        <end position="22"/>
    </location>
</feature>
<evidence type="ECO:0000313" key="4">
    <source>
        <dbReference type="Proteomes" id="UP000001194"/>
    </source>
</evidence>
<gene>
    <name evidence="3" type="ORF">LACBIDRAFT_305283</name>
</gene>
<keyword evidence="4" id="KW-1185">Reference proteome</keyword>
<evidence type="ECO:0000256" key="1">
    <source>
        <dbReference type="SAM" id="MobiDB-lite"/>
    </source>
</evidence>
<dbReference type="OrthoDB" id="2788977at2759"/>
<dbReference type="AlphaFoldDB" id="B0CTV8"/>
<evidence type="ECO:0000256" key="2">
    <source>
        <dbReference type="SAM" id="Phobius"/>
    </source>
</evidence>
<sequence>MPSSRLSELGQSSSSNGWNSEASVSVSTSRLEAALRKFSKQAVLNEYKMKDLESRLSENMSNFRAIDSLLQEAFTGLQRNSKRADRALQTQVPHINAELEESMESLTQLSQTLPKIQSQVADIRVVHDSGREKAQALVEDLVWLNTEFYERWRSIIFTSSSPVSWRWKAVMRTLFVISFILCSWLSWIALSGAYRAHRHRLVWGEKLMS</sequence>
<protein>
    <submittedName>
        <fullName evidence="3">Predicted protein</fullName>
    </submittedName>
</protein>
<feature type="transmembrane region" description="Helical" evidence="2">
    <location>
        <begin position="174"/>
        <end position="194"/>
    </location>
</feature>
<dbReference type="GeneID" id="6070061"/>
<accession>B0CTV8</accession>
<dbReference type="Proteomes" id="UP000001194">
    <property type="component" value="Unassembled WGS sequence"/>
</dbReference>
<dbReference type="HOGENOM" id="CLU_103845_0_0_1"/>
<keyword evidence="2" id="KW-1133">Transmembrane helix</keyword>
<organism evidence="4">
    <name type="scientific">Laccaria bicolor (strain S238N-H82 / ATCC MYA-4686)</name>
    <name type="common">Bicoloured deceiver</name>
    <name type="synonym">Laccaria laccata var. bicolor</name>
    <dbReference type="NCBI Taxonomy" id="486041"/>
    <lineage>
        <taxon>Eukaryota</taxon>
        <taxon>Fungi</taxon>
        <taxon>Dikarya</taxon>
        <taxon>Basidiomycota</taxon>
        <taxon>Agaricomycotina</taxon>
        <taxon>Agaricomycetes</taxon>
        <taxon>Agaricomycetidae</taxon>
        <taxon>Agaricales</taxon>
        <taxon>Agaricineae</taxon>
        <taxon>Hydnangiaceae</taxon>
        <taxon>Laccaria</taxon>
    </lineage>
</organism>